<keyword evidence="3" id="KW-0520">NAD</keyword>
<dbReference type="SUPFAM" id="SSF51735">
    <property type="entry name" value="NAD(P)-binding Rossmann-fold domains"/>
    <property type="match status" value="1"/>
</dbReference>
<dbReference type="PANTHER" id="PTHR43180:SF66">
    <property type="entry name" value="SHORT-CHAIN DEHYDROGENASE_REDUCTASE FAMILY PROTEIN"/>
    <property type="match status" value="1"/>
</dbReference>
<dbReference type="EMBL" id="BAABKN010000027">
    <property type="protein sequence ID" value="GAA4753000.1"/>
    <property type="molecule type" value="Genomic_DNA"/>
</dbReference>
<evidence type="ECO:0000256" key="2">
    <source>
        <dbReference type="ARBA" id="ARBA00023002"/>
    </source>
</evidence>
<dbReference type="InterPro" id="IPR002347">
    <property type="entry name" value="SDR_fam"/>
</dbReference>
<dbReference type="InterPro" id="IPR036291">
    <property type="entry name" value="NAD(P)-bd_dom_sf"/>
</dbReference>
<dbReference type="PRINTS" id="PR00080">
    <property type="entry name" value="SDRFAMILY"/>
</dbReference>
<keyword evidence="2" id="KW-0560">Oxidoreductase</keyword>
<comment type="similarity">
    <text evidence="1">Belongs to the short-chain dehydrogenases/reductases (SDR) family.</text>
</comment>
<name>A0ABP8ZD00_9ACTN</name>
<evidence type="ECO:0000256" key="1">
    <source>
        <dbReference type="ARBA" id="ARBA00006484"/>
    </source>
</evidence>
<proteinExistence type="inferred from homology"/>
<dbReference type="CDD" id="cd05233">
    <property type="entry name" value="SDR_c"/>
    <property type="match status" value="1"/>
</dbReference>
<reference evidence="5" key="1">
    <citation type="journal article" date="2019" name="Int. J. Syst. Evol. Microbiol.">
        <title>The Global Catalogue of Microorganisms (GCM) 10K type strain sequencing project: providing services to taxonomists for standard genome sequencing and annotation.</title>
        <authorList>
            <consortium name="The Broad Institute Genomics Platform"/>
            <consortium name="The Broad Institute Genome Sequencing Center for Infectious Disease"/>
            <person name="Wu L."/>
            <person name="Ma J."/>
        </authorList>
    </citation>
    <scope>NUCLEOTIDE SEQUENCE [LARGE SCALE GENOMIC DNA]</scope>
    <source>
        <strain evidence="5">JCM 18532</strain>
    </source>
</reference>
<organism evidence="4 5">
    <name type="scientific">Nocardioides endophyticus</name>
    <dbReference type="NCBI Taxonomy" id="1353775"/>
    <lineage>
        <taxon>Bacteria</taxon>
        <taxon>Bacillati</taxon>
        <taxon>Actinomycetota</taxon>
        <taxon>Actinomycetes</taxon>
        <taxon>Propionibacteriales</taxon>
        <taxon>Nocardioidaceae</taxon>
        <taxon>Nocardioides</taxon>
    </lineage>
</organism>
<dbReference type="InterPro" id="IPR023985">
    <property type="entry name" value="SDR_subfam_1"/>
</dbReference>
<dbReference type="Pfam" id="PF13561">
    <property type="entry name" value="adh_short_C2"/>
    <property type="match status" value="1"/>
</dbReference>
<dbReference type="PANTHER" id="PTHR43180">
    <property type="entry name" value="3-OXOACYL-(ACYL-CARRIER-PROTEIN) REDUCTASE (AFU_ORTHOLOGUE AFUA_6G11210)"/>
    <property type="match status" value="1"/>
</dbReference>
<comment type="caution">
    <text evidence="4">The sequence shown here is derived from an EMBL/GenBank/DDBJ whole genome shotgun (WGS) entry which is preliminary data.</text>
</comment>
<evidence type="ECO:0000256" key="3">
    <source>
        <dbReference type="ARBA" id="ARBA00023027"/>
    </source>
</evidence>
<gene>
    <name evidence="4" type="ORF">GCM10023350_42880</name>
</gene>
<dbReference type="Proteomes" id="UP001499882">
    <property type="component" value="Unassembled WGS sequence"/>
</dbReference>
<dbReference type="NCBIfam" id="TIGR03971">
    <property type="entry name" value="SDR_subfam_1"/>
    <property type="match status" value="1"/>
</dbReference>
<accession>A0ABP8ZD00</accession>
<dbReference type="Gene3D" id="3.40.50.720">
    <property type="entry name" value="NAD(P)-binding Rossmann-like Domain"/>
    <property type="match status" value="1"/>
</dbReference>
<protein>
    <submittedName>
        <fullName evidence="4">Mycofactocin-coupled SDR family oxidoreductase</fullName>
    </submittedName>
</protein>
<dbReference type="NCBIfam" id="NF009467">
    <property type="entry name" value="PRK12826.1-3"/>
    <property type="match status" value="1"/>
</dbReference>
<dbReference type="RefSeq" id="WP_345529078.1">
    <property type="nucleotide sequence ID" value="NZ_BAABKN010000027.1"/>
</dbReference>
<evidence type="ECO:0000313" key="5">
    <source>
        <dbReference type="Proteomes" id="UP001499882"/>
    </source>
</evidence>
<dbReference type="PRINTS" id="PR00081">
    <property type="entry name" value="GDHRDH"/>
</dbReference>
<keyword evidence="5" id="KW-1185">Reference proteome</keyword>
<sequence>MAGRLEGKVAFITGVARGQGRSHAVRFAEEGADIIGVDICAQVPGVEYPMANREDLDETINMVEKTGRRIVADVADVRDRAAMAAVLNRGVDELGRLDTVICNAGVMPSYGPTSDSMAAWNAAVDVLLTGQMHTIELAWPRLVEQAEGGSIVITSSMAALRPMMRTLEGRTLGVLGYSAAKAAVVNLARNYASVLAEHRIRVNTVHPTGVRTPMVENDMIESHFADATEQDLLALNNPIPVDLVEASDITDMMVFLASDESKMVTGSYFPVDAGATLR</sequence>
<evidence type="ECO:0000313" key="4">
    <source>
        <dbReference type="EMBL" id="GAA4753000.1"/>
    </source>
</evidence>